<feature type="coiled-coil region" evidence="1">
    <location>
        <begin position="44"/>
        <end position="78"/>
    </location>
</feature>
<dbReference type="CTD" id="9948514"/>
<accession>A0A1S0TNK9</accession>
<sequence length="184" mass="21353">MASEVNEVVELLNCIRQFETDVKSENDEVAENWRQYLITDEQKAKKFVKVKQKLQRALRNSEKEVSRMSEKVRKAKKEFDYCDKQVTEYTAAIMAAQYEQDEMELESRDFDKIFAAVEENIVECILKTKILIYKQVQDEKKGIGIDAKLRLLDGINSGPRPEDVSAVQMHNDKLTPFPQSSLEI</sequence>
<protein>
    <submittedName>
        <fullName evidence="2">Uncharacterized protein</fullName>
    </submittedName>
</protein>
<keyword evidence="1" id="KW-0175">Coiled coil</keyword>
<dbReference type="RefSeq" id="XP_020301559.1">
    <property type="nucleotide sequence ID" value="XM_020448284.1"/>
</dbReference>
<dbReference type="InParanoid" id="A0A1S0TNK9"/>
<dbReference type="OMA" id="ENIMECI"/>
<dbReference type="OrthoDB" id="5809924at2759"/>
<name>A0A1S0TNK9_LOALO</name>
<gene>
    <name evidence="2" type="ORF">LOAG_11066</name>
</gene>
<dbReference type="EMBL" id="JH712211">
    <property type="protein sequence ID" value="EFO17434.2"/>
    <property type="molecule type" value="Genomic_DNA"/>
</dbReference>
<dbReference type="AlphaFoldDB" id="A0A1S0TNK9"/>
<evidence type="ECO:0000256" key="1">
    <source>
        <dbReference type="SAM" id="Coils"/>
    </source>
</evidence>
<reference evidence="2" key="1">
    <citation type="submission" date="2012-04" db="EMBL/GenBank/DDBJ databases">
        <title>The Genome Sequence of Loa loa.</title>
        <authorList>
            <consortium name="The Broad Institute Genome Sequencing Platform"/>
            <consortium name="Broad Institute Genome Sequencing Center for Infectious Disease"/>
            <person name="Nutman T.B."/>
            <person name="Fink D.L."/>
            <person name="Russ C."/>
            <person name="Young S."/>
            <person name="Zeng Q."/>
            <person name="Gargeya S."/>
            <person name="Alvarado L."/>
            <person name="Berlin A."/>
            <person name="Chapman S.B."/>
            <person name="Chen Z."/>
            <person name="Freedman E."/>
            <person name="Gellesch M."/>
            <person name="Goldberg J."/>
            <person name="Griggs A."/>
            <person name="Gujja S."/>
            <person name="Heilman E.R."/>
            <person name="Heiman D."/>
            <person name="Howarth C."/>
            <person name="Mehta T."/>
            <person name="Neiman D."/>
            <person name="Pearson M."/>
            <person name="Roberts A."/>
            <person name="Saif S."/>
            <person name="Shea T."/>
            <person name="Shenoy N."/>
            <person name="Sisk P."/>
            <person name="Stolte C."/>
            <person name="Sykes S."/>
            <person name="White J."/>
            <person name="Yandava C."/>
            <person name="Haas B."/>
            <person name="Henn M.R."/>
            <person name="Nusbaum C."/>
            <person name="Birren B."/>
        </authorList>
    </citation>
    <scope>NUCLEOTIDE SEQUENCE [LARGE SCALE GENOMIC DNA]</scope>
</reference>
<evidence type="ECO:0000313" key="2">
    <source>
        <dbReference type="EMBL" id="EFO17434.2"/>
    </source>
</evidence>
<organism evidence="2">
    <name type="scientific">Loa loa</name>
    <name type="common">Eye worm</name>
    <name type="synonym">Filaria loa</name>
    <dbReference type="NCBI Taxonomy" id="7209"/>
    <lineage>
        <taxon>Eukaryota</taxon>
        <taxon>Metazoa</taxon>
        <taxon>Ecdysozoa</taxon>
        <taxon>Nematoda</taxon>
        <taxon>Chromadorea</taxon>
        <taxon>Rhabditida</taxon>
        <taxon>Spirurina</taxon>
        <taxon>Spiruromorpha</taxon>
        <taxon>Filarioidea</taxon>
        <taxon>Onchocercidae</taxon>
        <taxon>Loa</taxon>
    </lineage>
</organism>
<dbReference type="GeneID" id="9948514"/>
<dbReference type="KEGG" id="loa:LOAG_11066"/>
<proteinExistence type="predicted"/>